<name>A0AA43TY74_9LECA</name>
<sequence>MLGQFVASIGGDNKFKLWRESSSQETKGRRFKCVFSQSPSDGVPYAAFDSLMRGDDTFLALVSHSGLLTFQGPTDPTSAASWRELDALYPFGQRSRSDEPRFGISFHHAAGPPSQTLAAGLDQDVISFAVSSAHAVKVFRTMVSGDEGLHLHEMLEIRQYAASINSISWAPGCNNPREIIAVASDDRSIGLFEIHLQRTLPENLPNKKLATQRTIRRESKNHRSAPASGISEGLAGTTDSRDATRVAGDLDIKHEAKELARLVAPTSDTPMGKLQWSVDGMIRYDLWIGRADTAREYTRCCL</sequence>
<evidence type="ECO:0000256" key="8">
    <source>
        <dbReference type="ARBA" id="ARBA00023242"/>
    </source>
</evidence>
<keyword evidence="6" id="KW-0811">Translocation</keyword>
<dbReference type="InterPro" id="IPR036322">
    <property type="entry name" value="WD40_repeat_dom_sf"/>
</dbReference>
<keyword evidence="5" id="KW-0509">mRNA transport</keyword>
<evidence type="ECO:0000256" key="5">
    <source>
        <dbReference type="ARBA" id="ARBA00022816"/>
    </source>
</evidence>
<dbReference type="AlphaFoldDB" id="A0AA43TY74"/>
<dbReference type="SUPFAM" id="SSF50978">
    <property type="entry name" value="WD40 repeat-like"/>
    <property type="match status" value="1"/>
</dbReference>
<keyword evidence="3" id="KW-0853">WD repeat</keyword>
<keyword evidence="4" id="KW-0677">Repeat</keyword>
<keyword evidence="7" id="KW-0653">Protein transport</keyword>
<accession>A0AA43TY74</accession>
<evidence type="ECO:0000256" key="2">
    <source>
        <dbReference type="ARBA" id="ARBA00022448"/>
    </source>
</evidence>
<evidence type="ECO:0000256" key="4">
    <source>
        <dbReference type="ARBA" id="ARBA00022737"/>
    </source>
</evidence>
<dbReference type="GO" id="GO:0034198">
    <property type="term" value="P:cellular response to amino acid starvation"/>
    <property type="evidence" value="ECO:0007669"/>
    <property type="project" value="TreeGrafter"/>
</dbReference>
<dbReference type="GO" id="GO:1904263">
    <property type="term" value="P:positive regulation of TORC1 signaling"/>
    <property type="evidence" value="ECO:0007669"/>
    <property type="project" value="TreeGrafter"/>
</dbReference>
<dbReference type="PANTHER" id="PTHR11024:SF3">
    <property type="entry name" value="NUCLEOPORIN SEH1"/>
    <property type="match status" value="1"/>
</dbReference>
<dbReference type="GO" id="GO:0031080">
    <property type="term" value="C:nuclear pore outer ring"/>
    <property type="evidence" value="ECO:0007669"/>
    <property type="project" value="TreeGrafter"/>
</dbReference>
<dbReference type="GO" id="GO:0005198">
    <property type="term" value="F:structural molecule activity"/>
    <property type="evidence" value="ECO:0007669"/>
    <property type="project" value="InterPro"/>
</dbReference>
<keyword evidence="7" id="KW-0906">Nuclear pore complex</keyword>
<evidence type="ECO:0000256" key="7">
    <source>
        <dbReference type="ARBA" id="ARBA00023132"/>
    </source>
</evidence>
<comment type="subcellular location">
    <subcellularLocation>
        <location evidence="1">Nucleus</location>
        <location evidence="1">Nuclear pore complex</location>
    </subcellularLocation>
</comment>
<keyword evidence="11" id="KW-1185">Reference proteome</keyword>
<dbReference type="GO" id="GO:0035859">
    <property type="term" value="C:Seh1-associated complex"/>
    <property type="evidence" value="ECO:0007669"/>
    <property type="project" value="TreeGrafter"/>
</dbReference>
<evidence type="ECO:0000313" key="10">
    <source>
        <dbReference type="EMBL" id="MDI1488792.1"/>
    </source>
</evidence>
<reference evidence="10" key="1">
    <citation type="journal article" date="2023" name="Genome Biol. Evol.">
        <title>First Whole Genome Sequence and Flow Cytometry Genome Size Data for the Lichen-Forming Fungus Ramalina farinacea (Ascomycota).</title>
        <authorList>
            <person name="Llewellyn T."/>
            <person name="Mian S."/>
            <person name="Hill R."/>
            <person name="Leitch I.J."/>
            <person name="Gaya E."/>
        </authorList>
    </citation>
    <scope>NUCLEOTIDE SEQUENCE</scope>
    <source>
        <strain evidence="10">LIQ254RAFAR</strain>
    </source>
</reference>
<evidence type="ECO:0000256" key="9">
    <source>
        <dbReference type="SAM" id="MobiDB-lite"/>
    </source>
</evidence>
<dbReference type="InterPro" id="IPR037363">
    <property type="entry name" value="Sec13/Seh1_fam"/>
</dbReference>
<protein>
    <submittedName>
        <fullName evidence="10">Uncharacterized protein</fullName>
    </submittedName>
</protein>
<dbReference type="Gene3D" id="2.130.10.10">
    <property type="entry name" value="YVTN repeat-like/Quinoprotein amine dehydrogenase"/>
    <property type="match status" value="1"/>
</dbReference>
<dbReference type="GO" id="GO:0051028">
    <property type="term" value="P:mRNA transport"/>
    <property type="evidence" value="ECO:0007669"/>
    <property type="project" value="UniProtKB-KW"/>
</dbReference>
<comment type="caution">
    <text evidence="10">The sequence shown here is derived from an EMBL/GenBank/DDBJ whole genome shotgun (WGS) entry which is preliminary data.</text>
</comment>
<organism evidence="10 11">
    <name type="scientific">Ramalina farinacea</name>
    <dbReference type="NCBI Taxonomy" id="258253"/>
    <lineage>
        <taxon>Eukaryota</taxon>
        <taxon>Fungi</taxon>
        <taxon>Dikarya</taxon>
        <taxon>Ascomycota</taxon>
        <taxon>Pezizomycotina</taxon>
        <taxon>Lecanoromycetes</taxon>
        <taxon>OSLEUM clade</taxon>
        <taxon>Lecanoromycetidae</taxon>
        <taxon>Lecanorales</taxon>
        <taxon>Lecanorineae</taxon>
        <taxon>Ramalinaceae</taxon>
        <taxon>Ramalina</taxon>
    </lineage>
</organism>
<keyword evidence="8" id="KW-0539">Nucleus</keyword>
<dbReference type="EMBL" id="JAPUFD010000008">
    <property type="protein sequence ID" value="MDI1488792.1"/>
    <property type="molecule type" value="Genomic_DNA"/>
</dbReference>
<dbReference type="InterPro" id="IPR015943">
    <property type="entry name" value="WD40/YVTN_repeat-like_dom_sf"/>
</dbReference>
<dbReference type="PANTHER" id="PTHR11024">
    <property type="entry name" value="NUCLEAR PORE COMPLEX PROTEIN SEC13 / SEH1 FAMILY MEMBER"/>
    <property type="match status" value="1"/>
</dbReference>
<evidence type="ECO:0000313" key="11">
    <source>
        <dbReference type="Proteomes" id="UP001161017"/>
    </source>
</evidence>
<evidence type="ECO:0000256" key="3">
    <source>
        <dbReference type="ARBA" id="ARBA00022574"/>
    </source>
</evidence>
<dbReference type="Proteomes" id="UP001161017">
    <property type="component" value="Unassembled WGS sequence"/>
</dbReference>
<proteinExistence type="predicted"/>
<evidence type="ECO:0000256" key="6">
    <source>
        <dbReference type="ARBA" id="ARBA00023010"/>
    </source>
</evidence>
<evidence type="ECO:0000256" key="1">
    <source>
        <dbReference type="ARBA" id="ARBA00004567"/>
    </source>
</evidence>
<feature type="region of interest" description="Disordered" evidence="9">
    <location>
        <begin position="215"/>
        <end position="238"/>
    </location>
</feature>
<gene>
    <name evidence="10" type="ORF">OHK93_008068</name>
</gene>
<dbReference type="GO" id="GO:0015031">
    <property type="term" value="P:protein transport"/>
    <property type="evidence" value="ECO:0007669"/>
    <property type="project" value="UniProtKB-KW"/>
</dbReference>
<keyword evidence="2" id="KW-0813">Transport</keyword>